<comment type="caution">
    <text evidence="1">The sequence shown here is derived from an EMBL/GenBank/DDBJ whole genome shotgun (WGS) entry which is preliminary data.</text>
</comment>
<evidence type="ECO:0000313" key="2">
    <source>
        <dbReference type="Proteomes" id="UP001140087"/>
    </source>
</evidence>
<organism evidence="1 2">
    <name type="scientific">Coemansia helicoidea</name>
    <dbReference type="NCBI Taxonomy" id="1286919"/>
    <lineage>
        <taxon>Eukaryota</taxon>
        <taxon>Fungi</taxon>
        <taxon>Fungi incertae sedis</taxon>
        <taxon>Zoopagomycota</taxon>
        <taxon>Kickxellomycotina</taxon>
        <taxon>Kickxellomycetes</taxon>
        <taxon>Kickxellales</taxon>
        <taxon>Kickxellaceae</taxon>
        <taxon>Coemansia</taxon>
    </lineage>
</organism>
<evidence type="ECO:0000313" key="1">
    <source>
        <dbReference type="EMBL" id="KAJ2794130.1"/>
    </source>
</evidence>
<accession>A0ACC1KRL1</accession>
<keyword evidence="2" id="KW-1185">Reference proteome</keyword>
<gene>
    <name evidence="1" type="ORF">H4R21_005621</name>
</gene>
<sequence length="216" mass="23989">GQAYGVVAHVATEEHAQARARHRQHAVGVADLDGVGGGHRVPVRGRAAARRHGRTARGRRGDRAYSGRKRHLRHRRDYPQARRVPGWPRRVQHGRRGCVSGRRGDPPQVVQGPPAAGCVWLPVDRRRPDGLFGPGRGIGDAERTRQRRCPLLDGHRALGHRGAVLCCLCAHQQLALRPRRRAGWQGRRARRRLRAQLCRQSAPGRGCLALGRRRGA</sequence>
<reference evidence="1" key="1">
    <citation type="submission" date="2022-07" db="EMBL/GenBank/DDBJ databases">
        <title>Phylogenomic reconstructions and comparative analyses of Kickxellomycotina fungi.</title>
        <authorList>
            <person name="Reynolds N.K."/>
            <person name="Stajich J.E."/>
            <person name="Barry K."/>
            <person name="Grigoriev I.V."/>
            <person name="Crous P."/>
            <person name="Smith M.E."/>
        </authorList>
    </citation>
    <scope>NUCLEOTIDE SEQUENCE</scope>
    <source>
        <strain evidence="1">BCRC 34780</strain>
    </source>
</reference>
<dbReference type="EMBL" id="JANBUN010002618">
    <property type="protein sequence ID" value="KAJ2794130.1"/>
    <property type="molecule type" value="Genomic_DNA"/>
</dbReference>
<name>A0ACC1KRL1_9FUNG</name>
<proteinExistence type="predicted"/>
<feature type="non-terminal residue" evidence="1">
    <location>
        <position position="1"/>
    </location>
</feature>
<feature type="non-terminal residue" evidence="1">
    <location>
        <position position="216"/>
    </location>
</feature>
<protein>
    <submittedName>
        <fullName evidence="1">Uncharacterized protein</fullName>
    </submittedName>
</protein>
<dbReference type="Proteomes" id="UP001140087">
    <property type="component" value="Unassembled WGS sequence"/>
</dbReference>